<organism evidence="4 5">
    <name type="scientific">Haloarcula hispanica</name>
    <dbReference type="NCBI Taxonomy" id="51589"/>
    <lineage>
        <taxon>Archaea</taxon>
        <taxon>Methanobacteriati</taxon>
        <taxon>Methanobacteriota</taxon>
        <taxon>Stenosarchaea group</taxon>
        <taxon>Halobacteria</taxon>
        <taxon>Halobacteriales</taxon>
        <taxon>Haloarculaceae</taxon>
        <taxon>Haloarcula</taxon>
    </lineage>
</organism>
<dbReference type="GeneID" id="99238176"/>
<name>A0A482T7Z9_HALHI</name>
<dbReference type="InterPro" id="IPR001279">
    <property type="entry name" value="Metallo-B-lactamas"/>
</dbReference>
<dbReference type="PANTHER" id="PTHR43546:SF9">
    <property type="entry name" value="L-ASCORBATE-6-PHOSPHATE LACTONASE ULAG-RELATED"/>
    <property type="match status" value="1"/>
</dbReference>
<dbReference type="EMBL" id="RQWK01000001">
    <property type="protein sequence ID" value="KAA9409541.1"/>
    <property type="molecule type" value="Genomic_DNA"/>
</dbReference>
<dbReference type="Proteomes" id="UP000326244">
    <property type="component" value="Unassembled WGS sequence"/>
</dbReference>
<gene>
    <name evidence="3" type="ORF">EGO51_06920</name>
    <name evidence="4" type="ORF">ELS20_02835</name>
</gene>
<reference evidence="4 5" key="2">
    <citation type="submission" date="2018-12" db="EMBL/GenBank/DDBJ databases">
        <title>Draft genome sequence of Haloarcula hispinica strain 18.1, an halophilic archaeon isolated from Chott El Jerid of Southern Tunisia.</title>
        <authorList>
            <person name="Najjari A."/>
            <person name="Ben Dhia O."/>
            <person name="Ferjani R."/>
            <person name="Mahjoubi M."/>
            <person name="Sghaier H."/>
            <person name="Elshahed M."/>
            <person name="Ouzari H.I."/>
            <person name="Cherid A."/>
            <person name="Youssef N."/>
        </authorList>
    </citation>
    <scope>NUCLEOTIDE SEQUENCE [LARGE SCALE GENOMIC DNA]</scope>
    <source>
        <strain evidence="4 5">18.1</strain>
    </source>
</reference>
<dbReference type="AlphaFoldDB" id="A0A482T7Z9"/>
<dbReference type="Gene3D" id="3.60.15.10">
    <property type="entry name" value="Ribonuclease Z/Hydroxyacylglutathione hydrolase-like"/>
    <property type="match status" value="1"/>
</dbReference>
<evidence type="ECO:0000256" key="1">
    <source>
        <dbReference type="ARBA" id="ARBA00022801"/>
    </source>
</evidence>
<dbReference type="GO" id="GO:0016787">
    <property type="term" value="F:hydrolase activity"/>
    <property type="evidence" value="ECO:0007669"/>
    <property type="project" value="UniProtKB-KW"/>
</dbReference>
<reference evidence="3 6" key="1">
    <citation type="submission" date="2018-11" db="EMBL/GenBank/DDBJ databases">
        <title>Genomic analysis of Haloarcula hispanica CBA1121.</title>
        <authorList>
            <person name="Kim Y.B."/>
            <person name="Roh S.W."/>
        </authorList>
    </citation>
    <scope>NUCLEOTIDE SEQUENCE [LARGE SCALE GENOMIC DNA]</scope>
    <source>
        <strain evidence="3 6">CBA1121</strain>
    </source>
</reference>
<evidence type="ECO:0000313" key="6">
    <source>
        <dbReference type="Proteomes" id="UP000326244"/>
    </source>
</evidence>
<protein>
    <submittedName>
        <fullName evidence="4">MBL fold metallo-hydrolase</fullName>
    </submittedName>
</protein>
<evidence type="ECO:0000313" key="3">
    <source>
        <dbReference type="EMBL" id="KAA9409541.1"/>
    </source>
</evidence>
<dbReference type="InterPro" id="IPR050114">
    <property type="entry name" value="UPF0173_UPF0282_UlaG_hydrolase"/>
</dbReference>
<feature type="domain" description="Metallo-beta-lactamase" evidence="2">
    <location>
        <begin position="29"/>
        <end position="238"/>
    </location>
</feature>
<dbReference type="PANTHER" id="PTHR43546">
    <property type="entry name" value="UPF0173 METAL-DEPENDENT HYDROLASE MJ1163-RELATED"/>
    <property type="match status" value="1"/>
</dbReference>
<accession>A0A482T7Z9</accession>
<sequence>MTVESDWDDWLPRAVESATPDGLAIWYLGCNGFIVKSSGGTTVFIDPYLGTGDPPRTVRMVPVPFNPEDITECDAVLGTHEHTDHVHGPSQAPILAGTGADYYTTDSGHDVIREEAWLENYSVTDDQLHEVTEGDTLEIGDLTVHVEPANDPDAEHPVSYVFEHESGTFFHGGDARPGEFETVGERYDIDVGVLAFGTVGMIDDKETGEPTRTQWYNDENMIIEAANELQLDTLVPTHWDMWKGMTTEPTVLHNHANSFAHPSTLSIVEIGDRYDLD</sequence>
<dbReference type="SUPFAM" id="SSF56281">
    <property type="entry name" value="Metallo-hydrolase/oxidoreductase"/>
    <property type="match status" value="1"/>
</dbReference>
<evidence type="ECO:0000313" key="4">
    <source>
        <dbReference type="EMBL" id="RYJ09087.1"/>
    </source>
</evidence>
<keyword evidence="1 4" id="KW-0378">Hydrolase</keyword>
<dbReference type="InterPro" id="IPR036866">
    <property type="entry name" value="RibonucZ/Hydroxyglut_hydro"/>
</dbReference>
<dbReference type="Proteomes" id="UP000293535">
    <property type="component" value="Unassembled WGS sequence"/>
</dbReference>
<evidence type="ECO:0000259" key="2">
    <source>
        <dbReference type="SMART" id="SM00849"/>
    </source>
</evidence>
<dbReference type="SMART" id="SM00849">
    <property type="entry name" value="Lactamase_B"/>
    <property type="match status" value="1"/>
</dbReference>
<dbReference type="Pfam" id="PF12706">
    <property type="entry name" value="Lactamase_B_2"/>
    <property type="match status" value="1"/>
</dbReference>
<dbReference type="EMBL" id="RZIG01000002">
    <property type="protein sequence ID" value="RYJ09087.1"/>
    <property type="molecule type" value="Genomic_DNA"/>
</dbReference>
<dbReference type="RefSeq" id="WP_050037865.1">
    <property type="nucleotide sequence ID" value="NZ_CABITY010000002.1"/>
</dbReference>
<evidence type="ECO:0000313" key="5">
    <source>
        <dbReference type="Proteomes" id="UP000293535"/>
    </source>
</evidence>
<proteinExistence type="predicted"/>
<comment type="caution">
    <text evidence="4">The sequence shown here is derived from an EMBL/GenBank/DDBJ whole genome shotgun (WGS) entry which is preliminary data.</text>
</comment>